<evidence type="ECO:0000256" key="1">
    <source>
        <dbReference type="SAM" id="MobiDB-lite"/>
    </source>
</evidence>
<feature type="region of interest" description="Disordered" evidence="1">
    <location>
        <begin position="224"/>
        <end position="249"/>
    </location>
</feature>
<name>A0A7U9GS20_PSEFL</name>
<evidence type="ECO:0000259" key="3">
    <source>
        <dbReference type="PROSITE" id="PS51208"/>
    </source>
</evidence>
<feature type="compositionally biased region" description="Gly residues" evidence="1">
    <location>
        <begin position="294"/>
        <end position="307"/>
    </location>
</feature>
<dbReference type="PROSITE" id="PS51208">
    <property type="entry name" value="AUTOTRANSPORTER"/>
    <property type="match status" value="1"/>
</dbReference>
<keyword evidence="2" id="KW-0732">Signal</keyword>
<dbReference type="SMART" id="SM00869">
    <property type="entry name" value="Autotransporter"/>
    <property type="match status" value="1"/>
</dbReference>
<proteinExistence type="predicted"/>
<sequence>MSPNYVGGSRLPGLNPFVLTPLAVVLSVMLQATPALAQTVVLPTGQQGAYTNNQTGQSGAAGTGDDKNPQDGSPAPTGPGLVVQINGGTTLTDSGAAPTLGLSVTGGAGGTGNGTEGGNTGPAAGAGGLGGTPGTLSLTMSQGSQVTSSTTGPAAVAVQSAGGQGGYGGGFNAAEGIAGTAGSGGNGGDVDVNLAGSIVSLQGASANKPGATALLVTSTGGAGADSNPDYSGSGQTIKTVGDANGRAGGNGGNGGAVSLISRTASFVSGGSGIVLLSQGGQGSAGSSADASGGTAHGGVGGTGGNGGSVTANITGEAHNPGWRISAVGSPISGQGEIVNLPLGNSFETSFLSAAVAAQSFGGDGGMGGTAEGATAIAGPGGAAGSGGAVQVTLGDINVSTTGYTAPAILAQSIGGSGGDGASAGSPFKAKGGNGAQGGNGSNVSVQTFSSTSGDASQTTITTTGNDASGIVAQSIGGGGGAGGDVSTGSVIAGFAVGGNGEIGGTGGTVTVQNGDFDDANGKLLPGAVIVTSGDRSDGISAISVGGGGGSGGNASSTVGGAFAMTIGGKGGSGGSAGQRGTLQVSAANNGVIQTSGAHSIGMQAMAVGGGGGNGGSASSLEAGAQVDVTLAVGGDGSKGGNAGDVLALNDGQILTQGSDAFGLQVLSVGGGGGNGGASKAAAYQLINSSEAPSLDFNLSVGGKGGAGGDGGNVTGTNDFSIVTNGAGSHGLQVQSIGGGGGNGGDSHSTQLSTKGSTLNINLAIGGDGAGGGSGGTATANNNGLIWTMARDSDAIIAQSIGGGGGNGGVGSSDTSQYADNDSKKAGELELGIGGGGGTGDTGGNVNVNNAQTGAIITMADGSRGIFAQSIGGGGGNGSGGVANGSSGTLNARVAVGGNGGSGNNGGTVTVNNAGTIVTGGGDAAAIYAQSVGGGGGSGGNASTGGGDDPQTQLFKYLQNSLPSVVTTYSNNTMGFVPSASGLFDKGVQNVVDLIKGYYKDNSTNGAKPPASGDGGGDLSVTLNIGGGFAGKGGAGGDGKEVNVTNAATGAIHTLGPMSDGIDAMSIGGGGGSGGMVAASNNSSTDLSKLNATIAVGGQGGSAGNGGEVSVINQGNIQTEGSASLGIFAASIGGGGGTGGFTTTSIPGATNQVQTLNVELGGNAGATGNGQAVAVYSMPSLTGGPATFVSTTGSYAAGIAAMSIGGGGGLVTLNDTGTNPQTGGAVSTGGLQMSGFQMAGKSAVEACGGTVATCGDGGPVLVMAQNVQTSGLDAHGIVAQSIGGGGGWVRAAATGGKDYFTVANGLSGNGQSSSVNVLGDVFTSGAGAFGVIAQSVGGSGLLAGDLSTTGSAVGAFTPQNRSLFNLGSTGDGGAVQVDVKANSSVATTGSNATGIFAQSVGGGGGLVASDGVLYMGTAGGLGTSGPVTVKVEGAVTTTGINSPAIFVNADSSAPSANPVNVDVSGTVNSSHSNAIVINSNATSNTVTNSGQIGSDSYAVVAQRNDVDVNNNVGGALNGSLRLGKGTLENNGTWAPVLGGISYAGSIINPGTLVVGSGLQSGNIFTPGTLLNGNLASTGTLVSHIDFAGGQASTLMVDGTANLSGTLKVAPVTMASSTQQVISATKGLTVDNLSVQDDSNYLYSYKSQLADNTLSVTPDAQFSSAAHTAGLSRNAQQLANHLQANFDSGVTALAPLYSALDQVKNPQQYSAALSGLSAESLQMVGVARLTASESFVDRMNTCPDERDFNSDKHEHDCVWTRADDQNTHVNGSDDSYRVNEHVVQVGGQHELADGWWVGGSMAYNDGSESASSGVGSVTDNGVSLGAVVKREIGQWTFSGALDAAQGKYQSTRHLQVGNQNLDAKGSFDAYNIGLHSRTSYLVDGGSWYVKPYVDVHAVNIHTDGFQESDAGVLGLRVNAGNGTIFSASPMVEIGEHLRFSNGAEVKPSVAVGKAFYSGDNWNTDMRLIGSGESVQSFNSEMATPHQLNQYNAGVDLKVSAHSEVRLDYTGQSGDGYRMGEGAIRFTHFF</sequence>
<feature type="compositionally biased region" description="Gly residues" evidence="1">
    <location>
        <begin position="431"/>
        <end position="440"/>
    </location>
</feature>
<feature type="signal peptide" evidence="2">
    <location>
        <begin position="1"/>
        <end position="37"/>
    </location>
</feature>
<protein>
    <submittedName>
        <fullName evidence="4">Outer membrane autotransporter</fullName>
    </submittedName>
</protein>
<reference evidence="4 5" key="1">
    <citation type="submission" date="2012-08" db="EMBL/GenBank/DDBJ databases">
        <title>The genome of cave-isolated P. fluorescens strain R124 demonstrates phenotypic adaptation to the mineral environment.</title>
        <authorList>
            <person name="Barton M.D."/>
            <person name="Petronio M."/>
            <person name="Giarrizzo J.G."/>
            <person name="Bowling B.V."/>
            <person name="Barton H.A."/>
        </authorList>
    </citation>
    <scope>NUCLEOTIDE SEQUENCE [LARGE SCALE GENOMIC DNA]</scope>
    <source>
        <strain evidence="4 5">R124</strain>
    </source>
</reference>
<feature type="region of interest" description="Disordered" evidence="1">
    <location>
        <begin position="51"/>
        <end position="82"/>
    </location>
</feature>
<accession>A0A7U9GS20</accession>
<feature type="region of interest" description="Disordered" evidence="1">
    <location>
        <begin position="284"/>
        <end position="307"/>
    </location>
</feature>
<dbReference type="SUPFAM" id="SSF103515">
    <property type="entry name" value="Autotransporter"/>
    <property type="match status" value="1"/>
</dbReference>
<organism evidence="4 5">
    <name type="scientific">Pseudomonas fluorescens R124</name>
    <dbReference type="NCBI Taxonomy" id="743713"/>
    <lineage>
        <taxon>Bacteria</taxon>
        <taxon>Pseudomonadati</taxon>
        <taxon>Pseudomonadota</taxon>
        <taxon>Gammaproteobacteria</taxon>
        <taxon>Pseudomonadales</taxon>
        <taxon>Pseudomonadaceae</taxon>
        <taxon>Pseudomonas</taxon>
    </lineage>
</organism>
<feature type="chain" id="PRO_5030743680" evidence="2">
    <location>
        <begin position="38"/>
        <end position="2027"/>
    </location>
</feature>
<dbReference type="RefSeq" id="WP_003224427.1">
    <property type="nucleotide sequence ID" value="NZ_CM001561.1"/>
</dbReference>
<dbReference type="EMBL" id="CM001561">
    <property type="protein sequence ID" value="EJZ58032.1"/>
    <property type="molecule type" value="Genomic_DNA"/>
</dbReference>
<dbReference type="InterPro" id="IPR005546">
    <property type="entry name" value="Autotransporte_beta"/>
</dbReference>
<evidence type="ECO:0000313" key="5">
    <source>
        <dbReference type="Proteomes" id="UP000006045"/>
    </source>
</evidence>
<feature type="domain" description="Autotransporter" evidence="3">
    <location>
        <begin position="1749"/>
        <end position="2027"/>
    </location>
</feature>
<dbReference type="OrthoDB" id="5760545at2"/>
<gene>
    <name evidence="4" type="ORF">I1A_002358</name>
</gene>
<feature type="region of interest" description="Disordered" evidence="1">
    <location>
        <begin position="419"/>
        <end position="462"/>
    </location>
</feature>
<feature type="compositionally biased region" description="Polar residues" evidence="1">
    <location>
        <begin position="51"/>
        <end position="60"/>
    </location>
</feature>
<feature type="compositionally biased region" description="Polar residues" evidence="1">
    <location>
        <begin position="441"/>
        <end position="462"/>
    </location>
</feature>
<dbReference type="Proteomes" id="UP000006045">
    <property type="component" value="Chromosome"/>
</dbReference>
<dbReference type="InterPro" id="IPR036709">
    <property type="entry name" value="Autotransporte_beta_dom_sf"/>
</dbReference>
<feature type="compositionally biased region" description="Low complexity" evidence="1">
    <location>
        <begin position="284"/>
        <end position="293"/>
    </location>
</feature>
<feature type="compositionally biased region" description="Polar residues" evidence="1">
    <location>
        <begin position="228"/>
        <end position="238"/>
    </location>
</feature>
<evidence type="ECO:0000256" key="2">
    <source>
        <dbReference type="SAM" id="SignalP"/>
    </source>
</evidence>
<evidence type="ECO:0000313" key="4">
    <source>
        <dbReference type="EMBL" id="EJZ58032.1"/>
    </source>
</evidence>